<evidence type="ECO:0000256" key="3">
    <source>
        <dbReference type="ARBA" id="ARBA00022692"/>
    </source>
</evidence>
<feature type="binding site" evidence="8">
    <location>
        <position position="542"/>
    </location>
    <ligand>
        <name>Mg(2+)</name>
        <dbReference type="ChEBI" id="CHEBI:18420"/>
    </ligand>
</feature>
<evidence type="ECO:0000256" key="10">
    <source>
        <dbReference type="SAM" id="MobiDB-lite"/>
    </source>
</evidence>
<evidence type="ECO:0000256" key="4">
    <source>
        <dbReference type="ARBA" id="ARBA00022737"/>
    </source>
</evidence>
<evidence type="ECO:0000313" key="11">
    <source>
        <dbReference type="EMBL" id="CCA67191.1"/>
    </source>
</evidence>
<feature type="binding site" evidence="8">
    <location>
        <position position="541"/>
    </location>
    <ligand>
        <name>substrate</name>
    </ligand>
</feature>
<accession>G4T781</accession>
<comment type="cofactor">
    <cofactor evidence="8">
        <name>Mg(2+)</name>
        <dbReference type="ChEBI" id="CHEBI:18420"/>
    </cofactor>
</comment>
<dbReference type="PANTHER" id="PTHR24089">
    <property type="entry name" value="SOLUTE CARRIER FAMILY 25"/>
    <property type="match status" value="1"/>
</dbReference>
<dbReference type="InParanoid" id="G4T781"/>
<evidence type="ECO:0000256" key="7">
    <source>
        <dbReference type="ARBA" id="ARBA00023136"/>
    </source>
</evidence>
<dbReference type="InterPro" id="IPR023395">
    <property type="entry name" value="MCP_dom_sf"/>
</dbReference>
<feature type="binding site" evidence="8">
    <location>
        <begin position="519"/>
        <end position="522"/>
    </location>
    <ligand>
        <name>substrate</name>
    </ligand>
</feature>
<keyword evidence="8" id="KW-0479">Metal-binding</keyword>
<dbReference type="EMBL" id="CAFZ01000010">
    <property type="protein sequence ID" value="CCA67191.1"/>
    <property type="molecule type" value="Genomic_DNA"/>
</dbReference>
<dbReference type="AlphaFoldDB" id="G4T781"/>
<keyword evidence="4" id="KW-0677">Repeat</keyword>
<organism evidence="11 12">
    <name type="scientific">Serendipita indica (strain DSM 11827)</name>
    <name type="common">Root endophyte fungus</name>
    <name type="synonym">Piriformospora indica</name>
    <dbReference type="NCBI Taxonomy" id="1109443"/>
    <lineage>
        <taxon>Eukaryota</taxon>
        <taxon>Fungi</taxon>
        <taxon>Dikarya</taxon>
        <taxon>Basidiomycota</taxon>
        <taxon>Agaricomycotina</taxon>
        <taxon>Agaricomycetes</taxon>
        <taxon>Sebacinales</taxon>
        <taxon>Serendipitaceae</taxon>
        <taxon>Serendipita</taxon>
    </lineage>
</organism>
<dbReference type="Proteomes" id="UP000007148">
    <property type="component" value="Unassembled WGS sequence"/>
</dbReference>
<dbReference type="InterPro" id="IPR018108">
    <property type="entry name" value="MCP_transmembrane"/>
</dbReference>
<comment type="caution">
    <text evidence="11">The sequence shown here is derived from an EMBL/GenBank/DDBJ whole genome shotgun (WGS) entry which is preliminary data.</text>
</comment>
<keyword evidence="8" id="KW-0460">Magnesium</keyword>
<evidence type="ECO:0000256" key="9">
    <source>
        <dbReference type="PROSITE-ProRule" id="PRU00282"/>
    </source>
</evidence>
<dbReference type="STRING" id="1109443.G4T781"/>
<dbReference type="GO" id="GO:0031966">
    <property type="term" value="C:mitochondrial membrane"/>
    <property type="evidence" value="ECO:0007669"/>
    <property type="project" value="UniProtKB-SubCell"/>
</dbReference>
<dbReference type="SUPFAM" id="SSF103506">
    <property type="entry name" value="Mitochondrial carrier"/>
    <property type="match status" value="1"/>
</dbReference>
<feature type="repeat" description="Solcar" evidence="9">
    <location>
        <begin position="124"/>
        <end position="262"/>
    </location>
</feature>
<evidence type="ECO:0000256" key="6">
    <source>
        <dbReference type="ARBA" id="ARBA00023128"/>
    </source>
</evidence>
<dbReference type="HOGENOM" id="CLU_419260_0_0_1"/>
<dbReference type="Pfam" id="PF03737">
    <property type="entry name" value="RraA-like"/>
    <property type="match status" value="1"/>
</dbReference>
<dbReference type="OrthoDB" id="270584at2759"/>
<keyword evidence="6" id="KW-0496">Mitochondrion</keyword>
<reference evidence="11 12" key="1">
    <citation type="journal article" date="2011" name="PLoS Pathog.">
        <title>Endophytic Life Strategies Decoded by Genome and Transcriptome Analyses of the Mutualistic Root Symbiont Piriformospora indica.</title>
        <authorList>
            <person name="Zuccaro A."/>
            <person name="Lahrmann U."/>
            <person name="Guldener U."/>
            <person name="Langen G."/>
            <person name="Pfiffi S."/>
            <person name="Biedenkopf D."/>
            <person name="Wong P."/>
            <person name="Samans B."/>
            <person name="Grimm C."/>
            <person name="Basiewicz M."/>
            <person name="Murat C."/>
            <person name="Martin F."/>
            <person name="Kogel K.H."/>
        </authorList>
    </citation>
    <scope>NUCLEOTIDE SEQUENCE [LARGE SCALE GENOMIC DNA]</scope>
    <source>
        <strain evidence="11 12">DSM 11827</strain>
    </source>
</reference>
<feature type="repeat" description="Solcar" evidence="9">
    <location>
        <begin position="269"/>
        <end position="357"/>
    </location>
</feature>
<keyword evidence="12" id="KW-1185">Reference proteome</keyword>
<dbReference type="PRINTS" id="PR00926">
    <property type="entry name" value="MITOCARRIER"/>
</dbReference>
<dbReference type="GO" id="GO:0046872">
    <property type="term" value="F:metal ion binding"/>
    <property type="evidence" value="ECO:0007669"/>
    <property type="project" value="UniProtKB-KW"/>
</dbReference>
<keyword evidence="3 9" id="KW-0812">Transmembrane</keyword>
<feature type="region of interest" description="Disordered" evidence="10">
    <location>
        <begin position="1"/>
        <end position="21"/>
    </location>
</feature>
<protein>
    <submittedName>
        <fullName evidence="11">Related to mitochondrial carrier protein</fullName>
    </submittedName>
</protein>
<sequence>MPEKAEATQKAEPPAAQKHQPLSLLNKDSLTSFVGGGIAGAASRTVVSPLERLKIIQQVQSASGNAGRYQGVWKSLVRMWKEEGFKGYMRGNGVNCLRIVPYSAVQFTTYEQMKKIVTHNGFELNTLTRLGCGAIAGIVSVTVTYPLDLVRARLSVASATFARLNDKSLQSATTTSSTSTLHSSSAIKSLHTSATARAAAASSMAASAAAQVEVPGVWSMIQKVMREEGGVRALYRGLVPTALGIAPYNGINFASYELLKGVICPPDKQTTPRRLITGALAGTISQTLTYPLDVLRRKSQMASAKGFSQYNGAIDAARHTLRSEGIRGMYRGMWPNLIKVAPAMATSFYVYETVKRQLKLRNCSSNAPYSLSSLYEANHILSLSPYRRRRVLSKSSDACSCLPIRIVSHISRVSPELELYPQRVSPPKVGSMDDYSTCEISDALVKLGSPHGGCLVDIHCISPGPYSDLRIEGPAYTVKMVPFDDKVSPKPSVHFVDGAKEGHVIVISAPKHVGSAVWGGLMSLGAKTRGAKGVVISGRCRDVAEHREAQFPVFARGTSTLGQKPFTRPSELDVPIVIHSDSIYSNDGEQWPGVQVRPGDWVVADADGVVVIPLEQMERVKEICSVSRKVDASCKRDLLAGKGVAETFKLHRGS</sequence>
<evidence type="ECO:0000313" key="12">
    <source>
        <dbReference type="Proteomes" id="UP000007148"/>
    </source>
</evidence>
<keyword evidence="2" id="KW-0813">Transport</keyword>
<evidence type="ECO:0000256" key="5">
    <source>
        <dbReference type="ARBA" id="ARBA00022989"/>
    </source>
</evidence>
<dbReference type="GO" id="GO:0055085">
    <property type="term" value="P:transmembrane transport"/>
    <property type="evidence" value="ECO:0007669"/>
    <property type="project" value="InterPro"/>
</dbReference>
<comment type="subcellular location">
    <subcellularLocation>
        <location evidence="1">Mitochondrion membrane</location>
        <topology evidence="1">Multi-pass membrane protein</topology>
    </subcellularLocation>
</comment>
<proteinExistence type="predicted"/>
<dbReference type="CDD" id="cd16841">
    <property type="entry name" value="RraA_family"/>
    <property type="match status" value="1"/>
</dbReference>
<keyword evidence="7 9" id="KW-0472">Membrane</keyword>
<name>G4T781_SERID</name>
<keyword evidence="5" id="KW-1133">Transmembrane helix</keyword>
<dbReference type="PROSITE" id="PS50920">
    <property type="entry name" value="SOLCAR"/>
    <property type="match status" value="3"/>
</dbReference>
<evidence type="ECO:0000256" key="1">
    <source>
        <dbReference type="ARBA" id="ARBA00004225"/>
    </source>
</evidence>
<dbReference type="Pfam" id="PF00153">
    <property type="entry name" value="Mito_carr"/>
    <property type="match status" value="4"/>
</dbReference>
<dbReference type="SUPFAM" id="SSF89562">
    <property type="entry name" value="RraA-like"/>
    <property type="match status" value="1"/>
</dbReference>
<dbReference type="eggNOG" id="KOG0752">
    <property type="taxonomic scope" value="Eukaryota"/>
</dbReference>
<dbReference type="Gene3D" id="1.50.40.10">
    <property type="entry name" value="Mitochondrial carrier domain"/>
    <property type="match status" value="1"/>
</dbReference>
<evidence type="ECO:0000256" key="8">
    <source>
        <dbReference type="PIRSR" id="PIRSR605493-1"/>
    </source>
</evidence>
<dbReference type="Gene3D" id="3.50.30.40">
    <property type="entry name" value="Ribonuclease E inhibitor RraA/RraA-like"/>
    <property type="match status" value="1"/>
</dbReference>
<evidence type="ECO:0000256" key="2">
    <source>
        <dbReference type="ARBA" id="ARBA00022448"/>
    </source>
</evidence>
<dbReference type="InterPro" id="IPR005493">
    <property type="entry name" value="RraA/RraA-like"/>
</dbReference>
<feature type="repeat" description="Solcar" evidence="9">
    <location>
        <begin position="27"/>
        <end position="116"/>
    </location>
</feature>
<dbReference type="InterPro" id="IPR036704">
    <property type="entry name" value="RraA/RraA-like_sf"/>
</dbReference>
<dbReference type="FunCoup" id="G4T781">
    <property type="interactions" value="29"/>
</dbReference>
<dbReference type="InterPro" id="IPR002067">
    <property type="entry name" value="MCP"/>
</dbReference>
<gene>
    <name evidence="11" type="ORF">PIIN_01023</name>
</gene>